<name>A0A0F9JXZ2_9ZZZZ</name>
<protein>
    <submittedName>
        <fullName evidence="1">Uncharacterized protein</fullName>
    </submittedName>
</protein>
<evidence type="ECO:0000313" key="1">
    <source>
        <dbReference type="EMBL" id="KKM67306.1"/>
    </source>
</evidence>
<gene>
    <name evidence="1" type="ORF">LCGC14_1472320</name>
</gene>
<comment type="caution">
    <text evidence="1">The sequence shown here is derived from an EMBL/GenBank/DDBJ whole genome shotgun (WGS) entry which is preliminary data.</text>
</comment>
<sequence length="51" mass="6199">MLSWRDGVMHHLRAMFWENFYWIPIHECTCGVQYFPVIPRQTRCERCGEPA</sequence>
<accession>A0A0F9JXZ2</accession>
<proteinExistence type="predicted"/>
<dbReference type="AlphaFoldDB" id="A0A0F9JXZ2"/>
<organism evidence="1">
    <name type="scientific">marine sediment metagenome</name>
    <dbReference type="NCBI Taxonomy" id="412755"/>
    <lineage>
        <taxon>unclassified sequences</taxon>
        <taxon>metagenomes</taxon>
        <taxon>ecological metagenomes</taxon>
    </lineage>
</organism>
<reference evidence="1" key="1">
    <citation type="journal article" date="2015" name="Nature">
        <title>Complex archaea that bridge the gap between prokaryotes and eukaryotes.</title>
        <authorList>
            <person name="Spang A."/>
            <person name="Saw J.H."/>
            <person name="Jorgensen S.L."/>
            <person name="Zaremba-Niedzwiedzka K."/>
            <person name="Martijn J."/>
            <person name="Lind A.E."/>
            <person name="van Eijk R."/>
            <person name="Schleper C."/>
            <person name="Guy L."/>
            <person name="Ettema T.J."/>
        </authorList>
    </citation>
    <scope>NUCLEOTIDE SEQUENCE</scope>
</reference>
<dbReference type="EMBL" id="LAZR01010370">
    <property type="protein sequence ID" value="KKM67306.1"/>
    <property type="molecule type" value="Genomic_DNA"/>
</dbReference>